<reference evidence="1 2" key="1">
    <citation type="journal article" date="2022" name="Plant J.">
        <title>Chromosome-level genome of Camellia lanceoleosa provides a valuable resource for understanding genome evolution and self-incompatibility.</title>
        <authorList>
            <person name="Gong W."/>
            <person name="Xiao S."/>
            <person name="Wang L."/>
            <person name="Liao Z."/>
            <person name="Chang Y."/>
            <person name="Mo W."/>
            <person name="Hu G."/>
            <person name="Li W."/>
            <person name="Zhao G."/>
            <person name="Zhu H."/>
            <person name="Hu X."/>
            <person name="Ji K."/>
            <person name="Xiang X."/>
            <person name="Song Q."/>
            <person name="Yuan D."/>
            <person name="Jin S."/>
            <person name="Zhang L."/>
        </authorList>
    </citation>
    <scope>NUCLEOTIDE SEQUENCE [LARGE SCALE GENOMIC DNA]</scope>
    <source>
        <strain evidence="1">SQ_2022a</strain>
    </source>
</reference>
<evidence type="ECO:0000313" key="1">
    <source>
        <dbReference type="EMBL" id="KAI7984184.1"/>
    </source>
</evidence>
<evidence type="ECO:0000313" key="2">
    <source>
        <dbReference type="Proteomes" id="UP001060215"/>
    </source>
</evidence>
<proteinExistence type="predicted"/>
<keyword evidence="2" id="KW-1185">Reference proteome</keyword>
<organism evidence="1 2">
    <name type="scientific">Camellia lanceoleosa</name>
    <dbReference type="NCBI Taxonomy" id="1840588"/>
    <lineage>
        <taxon>Eukaryota</taxon>
        <taxon>Viridiplantae</taxon>
        <taxon>Streptophyta</taxon>
        <taxon>Embryophyta</taxon>
        <taxon>Tracheophyta</taxon>
        <taxon>Spermatophyta</taxon>
        <taxon>Magnoliopsida</taxon>
        <taxon>eudicotyledons</taxon>
        <taxon>Gunneridae</taxon>
        <taxon>Pentapetalae</taxon>
        <taxon>asterids</taxon>
        <taxon>Ericales</taxon>
        <taxon>Theaceae</taxon>
        <taxon>Camellia</taxon>
    </lineage>
</organism>
<protein>
    <submittedName>
        <fullName evidence="1">Phospholipid-transporting ATPase 2</fullName>
    </submittedName>
</protein>
<sequence length="90" mass="10116">MEDSIRIRKASDPVELIKLLLGKIHPWEGVSGTSLLNAVSLMAYNVFYTSIPVLVSLVDKDLSEETVMQHPQILYYRQAGRLGFFCTLST</sequence>
<dbReference type="Proteomes" id="UP001060215">
    <property type="component" value="Chromosome 11"/>
</dbReference>
<accession>A0ACC0F7F0</accession>
<dbReference type="EMBL" id="CM045768">
    <property type="protein sequence ID" value="KAI7984184.1"/>
    <property type="molecule type" value="Genomic_DNA"/>
</dbReference>
<comment type="caution">
    <text evidence="1">The sequence shown here is derived from an EMBL/GenBank/DDBJ whole genome shotgun (WGS) entry which is preliminary data.</text>
</comment>
<name>A0ACC0F7F0_9ERIC</name>
<gene>
    <name evidence="1" type="ORF">LOK49_LG15G01001</name>
</gene>